<comment type="caution">
    <text evidence="2">The sequence shown here is derived from an EMBL/GenBank/DDBJ whole genome shotgun (WGS) entry which is preliminary data.</text>
</comment>
<dbReference type="AlphaFoldDB" id="A0A9W7DZI1"/>
<name>A0A9W7DZI1_9STRA</name>
<evidence type="ECO:0000256" key="1">
    <source>
        <dbReference type="SAM" id="MobiDB-lite"/>
    </source>
</evidence>
<gene>
    <name evidence="2" type="ORF">TrRE_jg9164</name>
</gene>
<dbReference type="Proteomes" id="UP001165082">
    <property type="component" value="Unassembled WGS sequence"/>
</dbReference>
<proteinExistence type="predicted"/>
<reference evidence="2" key="1">
    <citation type="submission" date="2022-07" db="EMBL/GenBank/DDBJ databases">
        <title>Genome analysis of Parmales, a sister group of diatoms, reveals the evolutionary specialization of diatoms from phago-mixotrophs to photoautotrophs.</title>
        <authorList>
            <person name="Ban H."/>
            <person name="Sato S."/>
            <person name="Yoshikawa S."/>
            <person name="Kazumasa Y."/>
            <person name="Nakamura Y."/>
            <person name="Ichinomiya M."/>
            <person name="Saitoh K."/>
            <person name="Sato N."/>
            <person name="Blanc-Mathieu R."/>
            <person name="Endo H."/>
            <person name="Kuwata A."/>
            <person name="Ogata H."/>
        </authorList>
    </citation>
    <scope>NUCLEOTIDE SEQUENCE</scope>
</reference>
<feature type="region of interest" description="Disordered" evidence="1">
    <location>
        <begin position="1"/>
        <end position="90"/>
    </location>
</feature>
<sequence>MNAKKKKKMKMWLEKKWGGTRKRKEKNGGVESESSSKKQGALKSLKRKNVRFIDTDDEALPEETEEAKQAKLHAKSQPPPRNKARATIAV</sequence>
<evidence type="ECO:0000313" key="2">
    <source>
        <dbReference type="EMBL" id="GMH59780.1"/>
    </source>
</evidence>
<protein>
    <submittedName>
        <fullName evidence="2">Uncharacterized protein</fullName>
    </submittedName>
</protein>
<keyword evidence="3" id="KW-1185">Reference proteome</keyword>
<accession>A0A9W7DZI1</accession>
<dbReference type="EMBL" id="BRXZ01006372">
    <property type="protein sequence ID" value="GMH59780.1"/>
    <property type="molecule type" value="Genomic_DNA"/>
</dbReference>
<feature type="compositionally biased region" description="Acidic residues" evidence="1">
    <location>
        <begin position="55"/>
        <end position="65"/>
    </location>
</feature>
<feature type="compositionally biased region" description="Basic residues" evidence="1">
    <location>
        <begin position="1"/>
        <end position="10"/>
    </location>
</feature>
<organism evidence="2 3">
    <name type="scientific">Triparma retinervis</name>
    <dbReference type="NCBI Taxonomy" id="2557542"/>
    <lineage>
        <taxon>Eukaryota</taxon>
        <taxon>Sar</taxon>
        <taxon>Stramenopiles</taxon>
        <taxon>Ochrophyta</taxon>
        <taxon>Bolidophyceae</taxon>
        <taxon>Parmales</taxon>
        <taxon>Triparmaceae</taxon>
        <taxon>Triparma</taxon>
    </lineage>
</organism>
<evidence type="ECO:0000313" key="3">
    <source>
        <dbReference type="Proteomes" id="UP001165082"/>
    </source>
</evidence>